<evidence type="ECO:0000256" key="3">
    <source>
        <dbReference type="ARBA" id="ARBA00022737"/>
    </source>
</evidence>
<keyword evidence="2 4" id="KW-0732">Signal</keyword>
<dbReference type="Proteomes" id="UP000677054">
    <property type="component" value="Unassembled WGS sequence"/>
</dbReference>
<accession>A0A7R9A376</accession>
<dbReference type="InterPro" id="IPR032675">
    <property type="entry name" value="LRR_dom_sf"/>
</dbReference>
<dbReference type="Gene3D" id="3.80.10.10">
    <property type="entry name" value="Ribonuclease Inhibitor"/>
    <property type="match status" value="1"/>
</dbReference>
<evidence type="ECO:0000256" key="1">
    <source>
        <dbReference type="ARBA" id="ARBA00022614"/>
    </source>
</evidence>
<dbReference type="SMART" id="SM00369">
    <property type="entry name" value="LRR_TYP"/>
    <property type="match status" value="4"/>
</dbReference>
<dbReference type="GO" id="GO:0005615">
    <property type="term" value="C:extracellular space"/>
    <property type="evidence" value="ECO:0007669"/>
    <property type="project" value="TreeGrafter"/>
</dbReference>
<keyword evidence="1" id="KW-0433">Leucine-rich repeat</keyword>
<keyword evidence="6" id="KW-1185">Reference proteome</keyword>
<dbReference type="InterPro" id="IPR050328">
    <property type="entry name" value="Dev_Immune_Receptor"/>
</dbReference>
<dbReference type="PANTHER" id="PTHR24373">
    <property type="entry name" value="SLIT RELATED LEUCINE-RICH REPEAT NEURONAL PROTEIN"/>
    <property type="match status" value="1"/>
</dbReference>
<feature type="signal peptide" evidence="4">
    <location>
        <begin position="1"/>
        <end position="23"/>
    </location>
</feature>
<dbReference type="SUPFAM" id="SSF52058">
    <property type="entry name" value="L domain-like"/>
    <property type="match status" value="1"/>
</dbReference>
<evidence type="ECO:0000313" key="6">
    <source>
        <dbReference type="Proteomes" id="UP000677054"/>
    </source>
</evidence>
<dbReference type="OrthoDB" id="27267at2759"/>
<evidence type="ECO:0000313" key="5">
    <source>
        <dbReference type="EMBL" id="CAD7246564.1"/>
    </source>
</evidence>
<dbReference type="PANTHER" id="PTHR24373:SF378">
    <property type="entry name" value="FI03225P-RELATED"/>
    <property type="match status" value="1"/>
</dbReference>
<feature type="chain" id="PRO_5036209605" evidence="4">
    <location>
        <begin position="24"/>
        <end position="506"/>
    </location>
</feature>
<name>A0A7R9A376_9CRUS</name>
<reference evidence="5" key="1">
    <citation type="submission" date="2020-11" db="EMBL/GenBank/DDBJ databases">
        <authorList>
            <person name="Tran Van P."/>
        </authorList>
    </citation>
    <scope>NUCLEOTIDE SEQUENCE</scope>
</reference>
<organism evidence="5">
    <name type="scientific">Darwinula stevensoni</name>
    <dbReference type="NCBI Taxonomy" id="69355"/>
    <lineage>
        <taxon>Eukaryota</taxon>
        <taxon>Metazoa</taxon>
        <taxon>Ecdysozoa</taxon>
        <taxon>Arthropoda</taxon>
        <taxon>Crustacea</taxon>
        <taxon>Oligostraca</taxon>
        <taxon>Ostracoda</taxon>
        <taxon>Podocopa</taxon>
        <taxon>Podocopida</taxon>
        <taxon>Darwinulocopina</taxon>
        <taxon>Darwinuloidea</taxon>
        <taxon>Darwinulidae</taxon>
        <taxon>Darwinula</taxon>
    </lineage>
</organism>
<sequence>MQEYCDSLFLSYLFLASFSRTTGQDPCPDPDDILPCICSQDEVSGGISVDCSGATSSDQIFIAFNDAIWPITELGQFRLYENDAVQDLPEGVFGDVSFEEIIVGNSVVGALHPTAILTSRDRLRTLQVSYCALEEFPWDVIPQFANLTRLHLYGNAFTVIPPIQSDSLEELLLFGNHVVTLEVGSSLPNLDVLHLNENPISEVPPGFFSDMGKLGMFRCQACALGPSLPTGSFAFRSPVLRSVMLQDNPISSLGSHAITGFGSDTEILLQNNQISSLERQPIAGFGANTQVILSNNELSEMTEEVFREMLQDLVPGNGFVLLQGEGLECFQCGPGKKACHSSGVEMEVISCNGTRFCVKDYNKRKSVGTKWLHAILHVLLQQGEGLECFQCGPGKKACHSSGVEMEVISCNGTRFCVKDYNKRKSVGTKWQMLEDAYGCWEGKPEGVFPNDETKIISDCFPYHFDDPQHKEGNICFCQEDRCNGSIVPHPTFSLFIPLLLIALYVR</sequence>
<dbReference type="EMBL" id="CAJPEV010001170">
    <property type="protein sequence ID" value="CAG0891150.1"/>
    <property type="molecule type" value="Genomic_DNA"/>
</dbReference>
<keyword evidence="3" id="KW-0677">Repeat</keyword>
<dbReference type="EMBL" id="LR900687">
    <property type="protein sequence ID" value="CAD7246564.1"/>
    <property type="molecule type" value="Genomic_DNA"/>
</dbReference>
<dbReference type="InterPro" id="IPR003591">
    <property type="entry name" value="Leu-rich_rpt_typical-subtyp"/>
</dbReference>
<evidence type="ECO:0000256" key="4">
    <source>
        <dbReference type="SAM" id="SignalP"/>
    </source>
</evidence>
<evidence type="ECO:0000256" key="2">
    <source>
        <dbReference type="ARBA" id="ARBA00022729"/>
    </source>
</evidence>
<protein>
    <submittedName>
        <fullName evidence="5">Uncharacterized protein</fullName>
    </submittedName>
</protein>
<gene>
    <name evidence="5" type="ORF">DSTB1V02_LOCUS6412</name>
</gene>
<dbReference type="AlphaFoldDB" id="A0A7R9A376"/>
<dbReference type="GO" id="GO:0031012">
    <property type="term" value="C:extracellular matrix"/>
    <property type="evidence" value="ECO:0007669"/>
    <property type="project" value="TreeGrafter"/>
</dbReference>
<proteinExistence type="predicted"/>